<accession>A0A8S1HK14</accession>
<evidence type="ECO:0000313" key="2">
    <source>
        <dbReference type="EMBL" id="CAD6196841.1"/>
    </source>
</evidence>
<reference evidence="2" key="1">
    <citation type="submission" date="2020-10" db="EMBL/GenBank/DDBJ databases">
        <authorList>
            <person name="Kikuchi T."/>
        </authorList>
    </citation>
    <scope>NUCLEOTIDE SEQUENCE</scope>
    <source>
        <strain evidence="2">NKZ352</strain>
    </source>
</reference>
<keyword evidence="3" id="KW-1185">Reference proteome</keyword>
<name>A0A8S1HK14_9PELO</name>
<dbReference type="EMBL" id="CAJGYM010000080">
    <property type="protein sequence ID" value="CAD6196841.1"/>
    <property type="molecule type" value="Genomic_DNA"/>
</dbReference>
<gene>
    <name evidence="2" type="ORF">CAUJ_LOCUS12752</name>
</gene>
<keyword evidence="1" id="KW-1133">Transmembrane helix</keyword>
<feature type="transmembrane region" description="Helical" evidence="1">
    <location>
        <begin position="142"/>
        <end position="163"/>
    </location>
</feature>
<feature type="transmembrane region" description="Helical" evidence="1">
    <location>
        <begin position="111"/>
        <end position="130"/>
    </location>
</feature>
<keyword evidence="1" id="KW-0472">Membrane</keyword>
<dbReference type="AlphaFoldDB" id="A0A8S1HK14"/>
<sequence length="292" mass="32559">MTTDYDTPIELSYYPLPTSIHLPTHQPLGIAIGISLPESVIIVFYVLHASKPMYSKLDILVEAVETPYLIAVIVKMFLVTFTLSGYILILWSVNREKSAMSTSASKKHSHVTIILQALPIALYSVLFLFFDLFMKFFLINYFPLQSAIIYLIFVFTSGVLLLISRGSRSALGHDVSAVVERNDGEELEQLGPAPLLLLLVCSTESRGGWTIIYLNSYRATRSRIFFDFFQPLDFLVLTPWRIPVSPTKRVVGHQDHPTRSSLILSELGPGPGAFTSVSNSDPIEGTLDLFAL</sequence>
<evidence type="ECO:0000313" key="3">
    <source>
        <dbReference type="Proteomes" id="UP000835052"/>
    </source>
</evidence>
<proteinExistence type="predicted"/>
<dbReference type="Proteomes" id="UP000835052">
    <property type="component" value="Unassembled WGS sequence"/>
</dbReference>
<feature type="transmembrane region" description="Helical" evidence="1">
    <location>
        <begin position="68"/>
        <end position="91"/>
    </location>
</feature>
<protein>
    <submittedName>
        <fullName evidence="2">Uncharacterized protein</fullName>
    </submittedName>
</protein>
<feature type="transmembrane region" description="Helical" evidence="1">
    <location>
        <begin position="28"/>
        <end position="48"/>
    </location>
</feature>
<evidence type="ECO:0000256" key="1">
    <source>
        <dbReference type="SAM" id="Phobius"/>
    </source>
</evidence>
<keyword evidence="1" id="KW-0812">Transmembrane</keyword>
<organism evidence="2 3">
    <name type="scientific">Caenorhabditis auriculariae</name>
    <dbReference type="NCBI Taxonomy" id="2777116"/>
    <lineage>
        <taxon>Eukaryota</taxon>
        <taxon>Metazoa</taxon>
        <taxon>Ecdysozoa</taxon>
        <taxon>Nematoda</taxon>
        <taxon>Chromadorea</taxon>
        <taxon>Rhabditida</taxon>
        <taxon>Rhabditina</taxon>
        <taxon>Rhabditomorpha</taxon>
        <taxon>Rhabditoidea</taxon>
        <taxon>Rhabditidae</taxon>
        <taxon>Peloderinae</taxon>
        <taxon>Caenorhabditis</taxon>
    </lineage>
</organism>
<comment type="caution">
    <text evidence="2">The sequence shown here is derived from an EMBL/GenBank/DDBJ whole genome shotgun (WGS) entry which is preliminary data.</text>
</comment>